<dbReference type="Proteomes" id="UP000469215">
    <property type="component" value="Unassembled WGS sequence"/>
</dbReference>
<evidence type="ECO:0000256" key="1">
    <source>
        <dbReference type="ARBA" id="ARBA00006594"/>
    </source>
</evidence>
<accession>A0A6N9H4V8</accession>
<name>A0A6N9H4V8_9MICO</name>
<feature type="domain" description="DNA methylase N-4/N-6" evidence="5">
    <location>
        <begin position="65"/>
        <end position="338"/>
    </location>
</feature>
<dbReference type="InterPro" id="IPR002052">
    <property type="entry name" value="DNA_methylase_N6_adenine_CS"/>
</dbReference>
<dbReference type="InterPro" id="IPR002295">
    <property type="entry name" value="N4/N6-MTase_EcoPI_Mod-like"/>
</dbReference>
<evidence type="ECO:0000259" key="5">
    <source>
        <dbReference type="Pfam" id="PF01555"/>
    </source>
</evidence>
<dbReference type="InterPro" id="IPR002941">
    <property type="entry name" value="DNA_methylase_N4/N6"/>
</dbReference>
<dbReference type="GO" id="GO:0003677">
    <property type="term" value="F:DNA binding"/>
    <property type="evidence" value="ECO:0007669"/>
    <property type="project" value="InterPro"/>
</dbReference>
<dbReference type="GO" id="GO:0008170">
    <property type="term" value="F:N-methyltransferase activity"/>
    <property type="evidence" value="ECO:0007669"/>
    <property type="project" value="InterPro"/>
</dbReference>
<keyword evidence="2 6" id="KW-0489">Methyltransferase</keyword>
<comment type="similarity">
    <text evidence="1">Belongs to the N(4)/N(6)-methyltransferase family.</text>
</comment>
<comment type="caution">
    <text evidence="6">The sequence shown here is derived from an EMBL/GenBank/DDBJ whole genome shotgun (WGS) entry which is preliminary data.</text>
</comment>
<gene>
    <name evidence="6" type="ORF">GSY69_02455</name>
</gene>
<dbReference type="Gene3D" id="3.40.50.150">
    <property type="entry name" value="Vaccinia Virus protein VP39"/>
    <property type="match status" value="1"/>
</dbReference>
<protein>
    <submittedName>
        <fullName evidence="6">Site-specific DNA-methyltransferase</fullName>
    </submittedName>
</protein>
<dbReference type="EMBL" id="WWEQ01000006">
    <property type="protein sequence ID" value="MYM18871.1"/>
    <property type="molecule type" value="Genomic_DNA"/>
</dbReference>
<dbReference type="RefSeq" id="WP_160952312.1">
    <property type="nucleotide sequence ID" value="NZ_WWEQ01000006.1"/>
</dbReference>
<dbReference type="PRINTS" id="PR00506">
    <property type="entry name" value="D21N6MTFRASE"/>
</dbReference>
<evidence type="ECO:0000256" key="3">
    <source>
        <dbReference type="ARBA" id="ARBA00022679"/>
    </source>
</evidence>
<dbReference type="Pfam" id="PF01555">
    <property type="entry name" value="N6_N4_Mtase"/>
    <property type="match status" value="1"/>
</dbReference>
<dbReference type="GO" id="GO:0032259">
    <property type="term" value="P:methylation"/>
    <property type="evidence" value="ECO:0007669"/>
    <property type="project" value="UniProtKB-KW"/>
</dbReference>
<evidence type="ECO:0000256" key="2">
    <source>
        <dbReference type="ARBA" id="ARBA00022603"/>
    </source>
</evidence>
<keyword evidence="3 6" id="KW-0808">Transferase</keyword>
<dbReference type="AlphaFoldDB" id="A0A6N9H4V8"/>
<dbReference type="InterPro" id="IPR029063">
    <property type="entry name" value="SAM-dependent_MTases_sf"/>
</dbReference>
<dbReference type="SUPFAM" id="SSF53335">
    <property type="entry name" value="S-adenosyl-L-methionine-dependent methyltransferases"/>
    <property type="match status" value="1"/>
</dbReference>
<dbReference type="PROSITE" id="PS00092">
    <property type="entry name" value="N6_MTASE"/>
    <property type="match status" value="1"/>
</dbReference>
<keyword evidence="7" id="KW-1185">Reference proteome</keyword>
<reference evidence="6 7" key="1">
    <citation type="submission" date="2020-01" db="EMBL/GenBank/DDBJ databases">
        <authorList>
            <person name="Deng T."/>
        </authorList>
    </citation>
    <scope>NUCLEOTIDE SEQUENCE [LARGE SCALE GENOMIC DNA]</scope>
    <source>
        <strain evidence="6 7">5221</strain>
    </source>
</reference>
<evidence type="ECO:0000256" key="4">
    <source>
        <dbReference type="ARBA" id="ARBA00022691"/>
    </source>
</evidence>
<evidence type="ECO:0000313" key="6">
    <source>
        <dbReference type="EMBL" id="MYM18871.1"/>
    </source>
</evidence>
<organism evidence="6 7">
    <name type="scientific">Brevibacterium rongguiense</name>
    <dbReference type="NCBI Taxonomy" id="2695267"/>
    <lineage>
        <taxon>Bacteria</taxon>
        <taxon>Bacillati</taxon>
        <taxon>Actinomycetota</taxon>
        <taxon>Actinomycetes</taxon>
        <taxon>Micrococcales</taxon>
        <taxon>Brevibacteriaceae</taxon>
        <taxon>Brevibacterium</taxon>
    </lineage>
</organism>
<keyword evidence="4" id="KW-0949">S-adenosyl-L-methionine</keyword>
<sequence length="405" mass="44361">MAGERGGITFTWPGRGAAEDHLDAAPHSAARAAWPTDIATEENLLIEGDNLDALALLEPTHADRVKVVYIDPPYNTGSALPYRDTFGAAGHAGWLSMMLPRLVLARRLMRGDGVLFASIDDREHAHLALLGQEVFGEENFLGSFVHQRAKGGGSARTFVRGHDYILVWAKDAARVAPFVTEKRKPTRYEVIDGVRCLVDDDVLRVTFGKYAAGSERRLMYEDVEAVRGPAKKAQVDAWLAAGTHVLRPWAGGKHAVAKVTPADRAHSKMYSIIRALGDEGRRDLEDLGLGGLFGYPKPVSLLRELVRSQTFFDPEALVLDFFAGSGTTAQAVAQLNAADGGRRRFILVQRAEELRRVDGARSDRAAHGEPITTISGLMRERVRRAGARFRDVRLPEPPAQSPPLH</sequence>
<evidence type="ECO:0000313" key="7">
    <source>
        <dbReference type="Proteomes" id="UP000469215"/>
    </source>
</evidence>
<proteinExistence type="inferred from homology"/>